<dbReference type="EMBL" id="CAJOBJ010335141">
    <property type="protein sequence ID" value="CAF5187944.1"/>
    <property type="molecule type" value="Genomic_DNA"/>
</dbReference>
<comment type="caution">
    <text evidence="3">The sequence shown here is derived from an EMBL/GenBank/DDBJ whole genome shotgun (WGS) entry which is preliminary data.</text>
</comment>
<evidence type="ECO:0000313" key="4">
    <source>
        <dbReference type="Proteomes" id="UP000681720"/>
    </source>
</evidence>
<dbReference type="SMART" id="SM00386">
    <property type="entry name" value="HAT"/>
    <property type="match status" value="2"/>
</dbReference>
<evidence type="ECO:0000313" key="3">
    <source>
        <dbReference type="EMBL" id="CAF5187944.1"/>
    </source>
</evidence>
<dbReference type="InterPro" id="IPR019734">
    <property type="entry name" value="TPR_rpt"/>
</dbReference>
<dbReference type="Gene3D" id="1.25.40.10">
    <property type="entry name" value="Tetratricopeptide repeat domain"/>
    <property type="match status" value="1"/>
</dbReference>
<keyword evidence="1" id="KW-0698">rRNA processing</keyword>
<organism evidence="3 4">
    <name type="scientific">Rotaria magnacalcarata</name>
    <dbReference type="NCBI Taxonomy" id="392030"/>
    <lineage>
        <taxon>Eukaryota</taxon>
        <taxon>Metazoa</taxon>
        <taxon>Spiralia</taxon>
        <taxon>Gnathifera</taxon>
        <taxon>Rotifera</taxon>
        <taxon>Eurotatoria</taxon>
        <taxon>Bdelloidea</taxon>
        <taxon>Philodinida</taxon>
        <taxon>Philodinidae</taxon>
        <taxon>Rotaria</taxon>
    </lineage>
</organism>
<dbReference type="InterPro" id="IPR003107">
    <property type="entry name" value="HAT"/>
</dbReference>
<dbReference type="InterPro" id="IPR011990">
    <property type="entry name" value="TPR-like_helical_dom_sf"/>
</dbReference>
<proteinExistence type="predicted"/>
<accession>A0A8S3HRI3</accession>
<dbReference type="GO" id="GO:0006364">
    <property type="term" value="P:rRNA processing"/>
    <property type="evidence" value="ECO:0007669"/>
    <property type="project" value="UniProtKB-KW"/>
</dbReference>
<name>A0A8S3HRI3_9BILA</name>
<dbReference type="GO" id="GO:0032040">
    <property type="term" value="C:small-subunit processome"/>
    <property type="evidence" value="ECO:0007669"/>
    <property type="project" value="TreeGrafter"/>
</dbReference>
<dbReference type="InterPro" id="IPR045209">
    <property type="entry name" value="Rrp5"/>
</dbReference>
<evidence type="ECO:0000313" key="2">
    <source>
        <dbReference type="EMBL" id="CAF5091487.1"/>
    </source>
</evidence>
<dbReference type="PANTHER" id="PTHR23270:SF10">
    <property type="entry name" value="PROTEIN RRP5 HOMOLOG"/>
    <property type="match status" value="1"/>
</dbReference>
<dbReference type="PANTHER" id="PTHR23270">
    <property type="entry name" value="PROGRAMMED CELL DEATH PROTEIN 11 PRE-RRNA PROCESSING PROTEIN RRP5"/>
    <property type="match status" value="1"/>
</dbReference>
<dbReference type="Proteomes" id="UP000681720">
    <property type="component" value="Unassembled WGS sequence"/>
</dbReference>
<sequence length="164" mass="19376">LENRYGTPEKVNAILTRALGNCDGANVYQRLACDVYEKNEQYEDANATFGLLIKKFNKNKQAWLEYIMYLFRRHQTEQAKTILDKSFASLSSTDHVEMINKFGQLEFKYGDKERAKTVYEKLLASYPKRTDLWSIYIDMLIKYDADPLIVARYFLDRRCEQKNQ</sequence>
<feature type="non-terminal residue" evidence="3">
    <location>
        <position position="1"/>
    </location>
</feature>
<dbReference type="Proteomes" id="UP000681967">
    <property type="component" value="Unassembled WGS sequence"/>
</dbReference>
<dbReference type="GO" id="GO:0003723">
    <property type="term" value="F:RNA binding"/>
    <property type="evidence" value="ECO:0007669"/>
    <property type="project" value="TreeGrafter"/>
</dbReference>
<dbReference type="SUPFAM" id="SSF48452">
    <property type="entry name" value="TPR-like"/>
    <property type="match status" value="1"/>
</dbReference>
<gene>
    <name evidence="2" type="ORF">BYL167_LOCUS63222</name>
    <name evidence="3" type="ORF">GIL414_LOCUS71856</name>
</gene>
<reference evidence="3" key="1">
    <citation type="submission" date="2021-02" db="EMBL/GenBank/DDBJ databases">
        <authorList>
            <person name="Nowell W R."/>
        </authorList>
    </citation>
    <scope>NUCLEOTIDE SEQUENCE</scope>
</reference>
<dbReference type="EMBL" id="CAJOBH010236192">
    <property type="protein sequence ID" value="CAF5091487.1"/>
    <property type="molecule type" value="Genomic_DNA"/>
</dbReference>
<dbReference type="AlphaFoldDB" id="A0A8S3HRI3"/>
<protein>
    <submittedName>
        <fullName evidence="3">Uncharacterized protein</fullName>
    </submittedName>
</protein>
<evidence type="ECO:0000256" key="1">
    <source>
        <dbReference type="ARBA" id="ARBA00022552"/>
    </source>
</evidence>
<dbReference type="Pfam" id="PF13174">
    <property type="entry name" value="TPR_6"/>
    <property type="match status" value="1"/>
</dbReference>